<evidence type="ECO:0000313" key="3">
    <source>
        <dbReference type="RefSeq" id="XP_005721917.1"/>
    </source>
</evidence>
<reference evidence="3 4" key="1">
    <citation type="submission" date="2025-04" db="UniProtKB">
        <authorList>
            <consortium name="RefSeq"/>
        </authorList>
    </citation>
    <scope>IDENTIFICATION</scope>
</reference>
<evidence type="ECO:0000313" key="4">
    <source>
        <dbReference type="RefSeq" id="XP_005721918.1"/>
    </source>
</evidence>
<feature type="compositionally biased region" description="Basic residues" evidence="1">
    <location>
        <begin position="190"/>
        <end position="201"/>
    </location>
</feature>
<feature type="compositionally biased region" description="Low complexity" evidence="1">
    <location>
        <begin position="111"/>
        <end position="129"/>
    </location>
</feature>
<feature type="region of interest" description="Disordered" evidence="1">
    <location>
        <begin position="237"/>
        <end position="257"/>
    </location>
</feature>
<keyword evidence="2" id="KW-1185">Reference proteome</keyword>
<proteinExistence type="predicted"/>
<feature type="region of interest" description="Disordered" evidence="1">
    <location>
        <begin position="44"/>
        <end position="135"/>
    </location>
</feature>
<feature type="region of interest" description="Disordered" evidence="1">
    <location>
        <begin position="175"/>
        <end position="202"/>
    </location>
</feature>
<feature type="compositionally biased region" description="Polar residues" evidence="1">
    <location>
        <begin position="65"/>
        <end position="74"/>
    </location>
</feature>
<evidence type="ECO:0000256" key="1">
    <source>
        <dbReference type="SAM" id="MobiDB-lite"/>
    </source>
</evidence>
<dbReference type="RefSeq" id="XP_005721918.1">
    <property type="nucleotide sequence ID" value="XM_005721861.2"/>
</dbReference>
<gene>
    <name evidence="3 4" type="primary">LOC102202337</name>
</gene>
<feature type="compositionally biased region" description="Basic and acidic residues" evidence="1">
    <location>
        <begin position="46"/>
        <end position="59"/>
    </location>
</feature>
<protein>
    <submittedName>
        <fullName evidence="3 4">Mediator of DNA damage checkpoint protein 1-like</fullName>
    </submittedName>
</protein>
<dbReference type="AlphaFoldDB" id="A0A9Y3VB71"/>
<organism evidence="2 3">
    <name type="scientific">Pundamilia nyererei</name>
    <dbReference type="NCBI Taxonomy" id="303518"/>
    <lineage>
        <taxon>Eukaryota</taxon>
        <taxon>Metazoa</taxon>
        <taxon>Chordata</taxon>
        <taxon>Craniata</taxon>
        <taxon>Vertebrata</taxon>
        <taxon>Euteleostomi</taxon>
        <taxon>Actinopterygii</taxon>
        <taxon>Neopterygii</taxon>
        <taxon>Teleostei</taxon>
        <taxon>Neoteleostei</taxon>
        <taxon>Acanthomorphata</taxon>
        <taxon>Ovalentaria</taxon>
        <taxon>Cichlomorphae</taxon>
        <taxon>Cichliformes</taxon>
        <taxon>Cichlidae</taxon>
        <taxon>African cichlids</taxon>
        <taxon>Pseudocrenilabrinae</taxon>
        <taxon>Haplochromini</taxon>
        <taxon>Pundamilia</taxon>
    </lineage>
</organism>
<accession>A0A9Y3VB71</accession>
<dbReference type="RefSeq" id="XP_005721917.1">
    <property type="nucleotide sequence ID" value="XM_005721860.1"/>
</dbReference>
<feature type="compositionally biased region" description="Polar residues" evidence="1">
    <location>
        <begin position="83"/>
        <end position="94"/>
    </location>
</feature>
<dbReference type="Proteomes" id="UP000695023">
    <property type="component" value="Unplaced"/>
</dbReference>
<dbReference type="GeneID" id="102202337"/>
<evidence type="ECO:0000313" key="2">
    <source>
        <dbReference type="Proteomes" id="UP000695023"/>
    </source>
</evidence>
<name>A0A9Y3VB71_9CICH</name>
<sequence>MNKTKYPNACNGTATPALANGIDEWGQMSQNVVIGNQVILRKKNRGLKERSPHSLEPSRARPLSAVSTSNVTTNKIKKEPQPSERSASLPQTPVASCDPVKRYSCPPMGISPSPSHSSPSTSSTTSSCSSPPPVKTSFIIGHDPLGWKLHPKSSSLNPRARANRLSLQIPLPTIPDVNPLKPEPLPKTKPALKPKPSRRRHSDSEAFLQSQRIQMPAVTLDELCAVHLRPLALSDESDDVFSEGNEKDPRATPRKIPPPVLEKTAMAKQIAQLIAYSRLGCKSDKDENIYTRIIKPKLKHSHQSVDHNRIHATKNGMQQLHISCDSERSTPRFPG</sequence>